<dbReference type="Pfam" id="PF00237">
    <property type="entry name" value="Ribosomal_L22"/>
    <property type="match status" value="1"/>
</dbReference>
<evidence type="ECO:0000256" key="6">
    <source>
        <dbReference type="ARBA" id="ARBA00035207"/>
    </source>
</evidence>
<comment type="function">
    <text evidence="7">The globular domain of the protein is located near the polypeptide exit tunnel on the outside of the subunit, while an extended beta-hairpin is found that lines the wall of the exit tunnel in the center of the 70S ribosome.</text>
</comment>
<dbReference type="InterPro" id="IPR047867">
    <property type="entry name" value="Ribosomal_uL22_bac/org-type"/>
</dbReference>
<organism evidence="11 12">
    <name type="scientific">Rhodohalobacter mucosus</name>
    <dbReference type="NCBI Taxonomy" id="2079485"/>
    <lineage>
        <taxon>Bacteria</taxon>
        <taxon>Pseudomonadati</taxon>
        <taxon>Balneolota</taxon>
        <taxon>Balneolia</taxon>
        <taxon>Balneolales</taxon>
        <taxon>Balneolaceae</taxon>
        <taxon>Rhodohalobacter</taxon>
    </lineage>
</organism>
<comment type="function">
    <text evidence="7 10">This protein binds specifically to 23S rRNA; its binding is stimulated by other ribosomal proteins, e.g., L4, L17, and L20. It is important during the early stages of 50S assembly. It makes multiple contacts with different domains of the 23S rRNA in the assembled 50S subunit and ribosome.</text>
</comment>
<keyword evidence="3 7" id="KW-0694">RNA-binding</keyword>
<evidence type="ECO:0000256" key="2">
    <source>
        <dbReference type="ARBA" id="ARBA00022730"/>
    </source>
</evidence>
<dbReference type="SUPFAM" id="SSF54843">
    <property type="entry name" value="Ribosomal protein L22"/>
    <property type="match status" value="1"/>
</dbReference>
<dbReference type="CDD" id="cd00336">
    <property type="entry name" value="Ribosomal_L22"/>
    <property type="match status" value="1"/>
</dbReference>
<evidence type="ECO:0000256" key="9">
    <source>
        <dbReference type="RuleBase" id="RU004006"/>
    </source>
</evidence>
<gene>
    <name evidence="7" type="primary">rplV</name>
    <name evidence="11" type="ORF">DDZ15_16410</name>
</gene>
<dbReference type="AlphaFoldDB" id="A0A316TKJ9"/>
<dbReference type="InterPro" id="IPR005727">
    <property type="entry name" value="Ribosomal_uL22_bac/chlpt-type"/>
</dbReference>
<name>A0A316TKJ9_9BACT</name>
<protein>
    <recommendedName>
        <fullName evidence="6 7">Large ribosomal subunit protein uL22</fullName>
    </recommendedName>
</protein>
<evidence type="ECO:0000256" key="4">
    <source>
        <dbReference type="ARBA" id="ARBA00022980"/>
    </source>
</evidence>
<comment type="similarity">
    <text evidence="1 7 8">Belongs to the universal ribosomal protein uL22 family.</text>
</comment>
<comment type="subunit">
    <text evidence="7 9">Part of the 50S ribosomal subunit.</text>
</comment>
<dbReference type="HAMAP" id="MF_01331_B">
    <property type="entry name" value="Ribosomal_uL22_B"/>
    <property type="match status" value="1"/>
</dbReference>
<dbReference type="Proteomes" id="UP000245533">
    <property type="component" value="Unassembled WGS sequence"/>
</dbReference>
<evidence type="ECO:0000313" key="12">
    <source>
        <dbReference type="Proteomes" id="UP000245533"/>
    </source>
</evidence>
<evidence type="ECO:0000256" key="5">
    <source>
        <dbReference type="ARBA" id="ARBA00023274"/>
    </source>
</evidence>
<comment type="caution">
    <text evidence="11">The sequence shown here is derived from an EMBL/GenBank/DDBJ whole genome shotgun (WGS) entry which is preliminary data.</text>
</comment>
<proteinExistence type="inferred from homology"/>
<reference evidence="11 12" key="1">
    <citation type="submission" date="2018-05" db="EMBL/GenBank/DDBJ databases">
        <title>Rhodohalobacter halophilus gen. nov., sp. nov., a moderately halophilic member of the family Balneolaceae.</title>
        <authorList>
            <person name="Liu Z.-W."/>
        </authorList>
    </citation>
    <scope>NUCLEOTIDE SEQUENCE [LARGE SCALE GENOMIC DNA]</scope>
    <source>
        <strain evidence="11 12">8A47</strain>
    </source>
</reference>
<dbReference type="GO" id="GO:0019843">
    <property type="term" value="F:rRNA binding"/>
    <property type="evidence" value="ECO:0007669"/>
    <property type="project" value="UniProtKB-UniRule"/>
</dbReference>
<accession>A0A316TKJ9</accession>
<dbReference type="GO" id="GO:0003735">
    <property type="term" value="F:structural constituent of ribosome"/>
    <property type="evidence" value="ECO:0007669"/>
    <property type="project" value="InterPro"/>
</dbReference>
<dbReference type="Gene3D" id="3.90.470.10">
    <property type="entry name" value="Ribosomal protein L22/L17"/>
    <property type="match status" value="1"/>
</dbReference>
<dbReference type="EMBL" id="QGGB01000013">
    <property type="protein sequence ID" value="PWN05067.1"/>
    <property type="molecule type" value="Genomic_DNA"/>
</dbReference>
<keyword evidence="4 7" id="KW-0689">Ribosomal protein</keyword>
<dbReference type="OrthoDB" id="9805969at2"/>
<evidence type="ECO:0000256" key="10">
    <source>
        <dbReference type="RuleBase" id="RU004008"/>
    </source>
</evidence>
<dbReference type="InterPro" id="IPR036394">
    <property type="entry name" value="Ribosomal_uL22_sf"/>
</dbReference>
<keyword evidence="5 7" id="KW-0687">Ribonucleoprotein</keyword>
<dbReference type="PANTHER" id="PTHR13501">
    <property type="entry name" value="CHLOROPLAST 50S RIBOSOMAL PROTEIN L22-RELATED"/>
    <property type="match status" value="1"/>
</dbReference>
<evidence type="ECO:0000256" key="3">
    <source>
        <dbReference type="ARBA" id="ARBA00022884"/>
    </source>
</evidence>
<keyword evidence="2 7" id="KW-0699">rRNA-binding</keyword>
<dbReference type="GO" id="GO:0022625">
    <property type="term" value="C:cytosolic large ribosomal subunit"/>
    <property type="evidence" value="ECO:0007669"/>
    <property type="project" value="TreeGrafter"/>
</dbReference>
<dbReference type="GO" id="GO:0006412">
    <property type="term" value="P:translation"/>
    <property type="evidence" value="ECO:0007669"/>
    <property type="project" value="UniProtKB-UniRule"/>
</dbReference>
<dbReference type="PANTHER" id="PTHR13501:SF8">
    <property type="entry name" value="LARGE RIBOSOMAL SUBUNIT PROTEIN UL22M"/>
    <property type="match status" value="1"/>
</dbReference>
<dbReference type="RefSeq" id="WP_109648233.1">
    <property type="nucleotide sequence ID" value="NZ_QGGB01000013.1"/>
</dbReference>
<evidence type="ECO:0000256" key="8">
    <source>
        <dbReference type="RuleBase" id="RU004005"/>
    </source>
</evidence>
<evidence type="ECO:0000256" key="1">
    <source>
        <dbReference type="ARBA" id="ARBA00009451"/>
    </source>
</evidence>
<keyword evidence="12" id="KW-1185">Reference proteome</keyword>
<evidence type="ECO:0000256" key="7">
    <source>
        <dbReference type="HAMAP-Rule" id="MF_01331"/>
    </source>
</evidence>
<sequence length="121" mass="13793">MEAKAVQKHLRKAPRKVRLVADHVRGDRVDRALTKLDFISKGAAVDVAKVIKSAAANIRDRFEEERLDNDLLYIKRIYVDEGVTLKRIQPAPQGRAHRINKRSCHITVVVAKLEEETVTEE</sequence>
<evidence type="ECO:0000313" key="11">
    <source>
        <dbReference type="EMBL" id="PWN05067.1"/>
    </source>
</evidence>
<dbReference type="InterPro" id="IPR001063">
    <property type="entry name" value="Ribosomal_uL22"/>
</dbReference>
<dbReference type="NCBIfam" id="TIGR01044">
    <property type="entry name" value="rplV_bact"/>
    <property type="match status" value="1"/>
</dbReference>